<protein>
    <submittedName>
        <fullName evidence="2">Uncharacterized protein</fullName>
    </submittedName>
</protein>
<reference evidence="2 3" key="1">
    <citation type="submission" date="2023-02" db="EMBL/GenBank/DDBJ databases">
        <title>Entomopathogenic bacteria.</title>
        <authorList>
            <person name="Machado R.A."/>
        </authorList>
    </citation>
    <scope>NUCLEOTIDE SEQUENCE [LARGE SCALE GENOMIC DNA]</scope>
    <source>
        <strain evidence="2 3">XENO-10</strain>
    </source>
</reference>
<sequence>MNRFTKVLFSVLLVSLSFSGHSFQAPDTAINPYQTLITKKHTQHKHEYEHGYEHGYDHGYERGYEHGYSHGYGHGHGHGHSNSIKHTYKSIKDAPQYPKGFINRQNGTTKRPMDNGQLLAELRRDVESGKWDKVYKDGLVNGQKVSIHYFESRSGLVFNVKVVHGWSNEI</sequence>
<keyword evidence="3" id="KW-1185">Reference proteome</keyword>
<name>A0ABT5LKB8_9GAMM</name>
<feature type="signal peptide" evidence="1">
    <location>
        <begin position="1"/>
        <end position="24"/>
    </location>
</feature>
<evidence type="ECO:0000313" key="2">
    <source>
        <dbReference type="EMBL" id="MDC9591562.1"/>
    </source>
</evidence>
<comment type="caution">
    <text evidence="2">The sequence shown here is derived from an EMBL/GenBank/DDBJ whole genome shotgun (WGS) entry which is preliminary data.</text>
</comment>
<gene>
    <name evidence="2" type="ORF">PSI23_20325</name>
</gene>
<evidence type="ECO:0000256" key="1">
    <source>
        <dbReference type="SAM" id="SignalP"/>
    </source>
</evidence>
<keyword evidence="1" id="KW-0732">Signal</keyword>
<proteinExistence type="predicted"/>
<dbReference type="RefSeq" id="WP_273556776.1">
    <property type="nucleotide sequence ID" value="NZ_JAQRFI010000101.1"/>
</dbReference>
<evidence type="ECO:0000313" key="3">
    <source>
        <dbReference type="Proteomes" id="UP001217178"/>
    </source>
</evidence>
<feature type="chain" id="PRO_5045997351" evidence="1">
    <location>
        <begin position="25"/>
        <end position="170"/>
    </location>
</feature>
<accession>A0ABT5LKB8</accession>
<dbReference type="Proteomes" id="UP001217178">
    <property type="component" value="Unassembled WGS sequence"/>
</dbReference>
<organism evidence="2 3">
    <name type="scientific">Xenorhabdus yunnanensis</name>
    <dbReference type="NCBI Taxonomy" id="3025878"/>
    <lineage>
        <taxon>Bacteria</taxon>
        <taxon>Pseudomonadati</taxon>
        <taxon>Pseudomonadota</taxon>
        <taxon>Gammaproteobacteria</taxon>
        <taxon>Enterobacterales</taxon>
        <taxon>Morganellaceae</taxon>
        <taxon>Xenorhabdus</taxon>
    </lineage>
</organism>
<dbReference type="EMBL" id="JAQRFI010000101">
    <property type="protein sequence ID" value="MDC9591562.1"/>
    <property type="molecule type" value="Genomic_DNA"/>
</dbReference>